<dbReference type="STRING" id="242619.PG_2031"/>
<sequence length="150" mass="18126">MPLRQKRLYWPLFFRDDLIMEKNKLQLEYVFDRVSTRSLWRYLSTPDGLSEWFAYDVRLEDNGDFYFQWDKNSGEKASVLEQREGERIRFQWHREQDQNACFEFVIHHSELTGGKSLEVIDYIAPEEVADMEHFWNNLISRLRLSLGAPE</sequence>
<protein>
    <recommendedName>
        <fullName evidence="1">START-like domain-containing protein</fullName>
    </recommendedName>
</protein>
<evidence type="ECO:0000313" key="3">
    <source>
        <dbReference type="Proteomes" id="UP000000588"/>
    </source>
</evidence>
<proteinExistence type="predicted"/>
<gene>
    <name evidence="2" type="ordered locus">PG_2031</name>
</gene>
<dbReference type="Gene3D" id="3.30.530.20">
    <property type="match status" value="1"/>
</dbReference>
<dbReference type="Proteomes" id="UP000000588">
    <property type="component" value="Chromosome"/>
</dbReference>
<organism evidence="2 3">
    <name type="scientific">Porphyromonas gingivalis (strain ATCC BAA-308 / W83)</name>
    <dbReference type="NCBI Taxonomy" id="242619"/>
    <lineage>
        <taxon>Bacteria</taxon>
        <taxon>Pseudomonadati</taxon>
        <taxon>Bacteroidota</taxon>
        <taxon>Bacteroidia</taxon>
        <taxon>Bacteroidales</taxon>
        <taxon>Porphyromonadaceae</taxon>
        <taxon>Porphyromonas</taxon>
    </lineage>
</organism>
<dbReference type="KEGG" id="pgi:PG_2031"/>
<dbReference type="EnsemblBacteria" id="AAQ66997">
    <property type="protein sequence ID" value="AAQ66997"/>
    <property type="gene ID" value="PG_2031"/>
</dbReference>
<dbReference type="AlphaFoldDB" id="Q7MTD6"/>
<evidence type="ECO:0000259" key="1">
    <source>
        <dbReference type="Pfam" id="PF19569"/>
    </source>
</evidence>
<dbReference type="eggNOG" id="COG3832">
    <property type="taxonomic scope" value="Bacteria"/>
</dbReference>
<keyword evidence="3" id="KW-1185">Reference proteome</keyword>
<dbReference type="EMBL" id="AE015924">
    <property type="protein sequence ID" value="AAQ66997.1"/>
    <property type="molecule type" value="Genomic_DNA"/>
</dbReference>
<dbReference type="SUPFAM" id="SSF55961">
    <property type="entry name" value="Bet v1-like"/>
    <property type="match status" value="1"/>
</dbReference>
<name>Q7MTD6_PORGI</name>
<dbReference type="InterPro" id="IPR023393">
    <property type="entry name" value="START-like_dom_sf"/>
</dbReference>
<accession>Q7MTD6</accession>
<dbReference type="InterPro" id="IPR045736">
    <property type="entry name" value="START_2"/>
</dbReference>
<dbReference type="Pfam" id="PF19569">
    <property type="entry name" value="START_2"/>
    <property type="match status" value="1"/>
</dbReference>
<feature type="domain" description="START-like" evidence="1">
    <location>
        <begin position="20"/>
        <end position="148"/>
    </location>
</feature>
<dbReference type="HOGENOM" id="CLU_129812_0_0_10"/>
<evidence type="ECO:0000313" key="2">
    <source>
        <dbReference type="EMBL" id="AAQ66997.1"/>
    </source>
</evidence>
<reference evidence="2 3" key="1">
    <citation type="journal article" date="2003" name="J. Bacteriol.">
        <title>Complete genome sequence of the oral pathogenic bacterium Porphyromonas gingivalis strain W83.</title>
        <authorList>
            <person name="Nelson K."/>
            <person name="Fleishmann R."/>
            <person name="DeBoy R."/>
            <person name="Paulsen I."/>
            <person name="Fouts D."/>
            <person name="Eisen J."/>
            <person name="Daugherty S."/>
            <person name="Dodson R."/>
            <person name="Durkin A."/>
            <person name="Gwinn M."/>
            <person name="Haft D."/>
            <person name="Kolonay J."/>
            <person name="Nelson W."/>
            <person name="White O."/>
            <person name="Mason T."/>
            <person name="Tallon L."/>
            <person name="Gray J."/>
            <person name="Granger D."/>
            <person name="Tettelin H."/>
            <person name="Dong H."/>
            <person name="Galvin J."/>
            <person name="Duncan M."/>
            <person name="Dewhirst F."/>
            <person name="Fraser C."/>
        </authorList>
    </citation>
    <scope>NUCLEOTIDE SEQUENCE [LARGE SCALE GENOMIC DNA]</scope>
    <source>
        <strain evidence="3">ATCC BAA-308 / W83</strain>
    </source>
</reference>